<protein>
    <submittedName>
        <fullName evidence="2">Uncharacterized protein</fullName>
    </submittedName>
</protein>
<feature type="region of interest" description="Disordered" evidence="1">
    <location>
        <begin position="76"/>
        <end position="106"/>
    </location>
</feature>
<accession>A0ABU5DIN4</accession>
<feature type="region of interest" description="Disordered" evidence="1">
    <location>
        <begin position="208"/>
        <end position="266"/>
    </location>
</feature>
<feature type="compositionally biased region" description="Basic and acidic residues" evidence="1">
    <location>
        <begin position="76"/>
        <end position="89"/>
    </location>
</feature>
<feature type="region of interest" description="Disordered" evidence="1">
    <location>
        <begin position="328"/>
        <end position="354"/>
    </location>
</feature>
<reference evidence="2 3" key="1">
    <citation type="submission" date="2023-11" db="EMBL/GenBank/DDBJ databases">
        <title>Paucibacter sp. nov., isolated from fresh soil in Korea.</title>
        <authorList>
            <person name="Le N.T.T."/>
        </authorList>
    </citation>
    <scope>NUCLEOTIDE SEQUENCE [LARGE SCALE GENOMIC DNA]</scope>
    <source>
        <strain evidence="2 3">R3-3</strain>
    </source>
</reference>
<evidence type="ECO:0000256" key="1">
    <source>
        <dbReference type="SAM" id="MobiDB-lite"/>
    </source>
</evidence>
<name>A0ABU5DIN4_9BURK</name>
<dbReference type="Proteomes" id="UP001285263">
    <property type="component" value="Unassembled WGS sequence"/>
</dbReference>
<evidence type="ECO:0000313" key="2">
    <source>
        <dbReference type="EMBL" id="MDY0746004.1"/>
    </source>
</evidence>
<gene>
    <name evidence="2" type="ORF">SNE35_15895</name>
</gene>
<proteinExistence type="predicted"/>
<keyword evidence="3" id="KW-1185">Reference proteome</keyword>
<evidence type="ECO:0000313" key="3">
    <source>
        <dbReference type="Proteomes" id="UP001285263"/>
    </source>
</evidence>
<feature type="compositionally biased region" description="Acidic residues" evidence="1">
    <location>
        <begin position="213"/>
        <end position="233"/>
    </location>
</feature>
<comment type="caution">
    <text evidence="2">The sequence shown here is derived from an EMBL/GenBank/DDBJ whole genome shotgun (WGS) entry which is preliminary data.</text>
</comment>
<organism evidence="2 3">
    <name type="scientific">Roseateles agri</name>
    <dbReference type="NCBI Taxonomy" id="3098619"/>
    <lineage>
        <taxon>Bacteria</taxon>
        <taxon>Pseudomonadati</taxon>
        <taxon>Pseudomonadota</taxon>
        <taxon>Betaproteobacteria</taxon>
        <taxon>Burkholderiales</taxon>
        <taxon>Sphaerotilaceae</taxon>
        <taxon>Roseateles</taxon>
    </lineage>
</organism>
<sequence length="631" mass="67373">MSDKNITELEWKKFAKGKGYKDGAFVKALAALETGKTPEAKLAALDTIEKEGDALRKANKADKELGSYLDDAEKAAGKERKLQEMEAKKAAAKQSASEEDEDDSPAALTSKMIPLLRQVRKGDVMHTMVAITGKEVAVLVSRKPIGPPKRKVLTDYLGVSSGAKFAVGECIWEENAHTFVLSTQAGGLAKKIKAALLKQVEQRFKVRVRGEDPNDIDDDGEPAPEQEGGEQEGQEGAKAESTIPPAPPLPQAGERPVPKQETQPVSDEAAAFNTRLAGLMPKVKEAITAAGPSATDIKLKVSEAGVAARKKEFGEANALLDQAERLMADGGSGGGGGNIPPAPPLPEKKTEGPAPTVQDEATVAFNTRLAGLMPKVKEAITAAGPSATDIKLKVSEAGVAARKKEFDAAHALLDDAEELLGSSGQGADGYQKLRDQMEERMLLVLKENPAEATRIRAVFGYAEEQAAAKQWAKANNAMAQLDKLLLAAVGIQADQTTSEPKPDVSASNKPKSLVQQRVFMLERWKKIPAELDVELKTLSGVLTAEEGIDENPQELVDAIDARLKELLDDIQDKLDAGINKGDMGVIKGLRAEVEEDDLVKHLLSAPGMDGGRFKKALLSAMDDIEKNLVDA</sequence>
<dbReference type="EMBL" id="JAXCLA010000005">
    <property type="protein sequence ID" value="MDY0746004.1"/>
    <property type="molecule type" value="Genomic_DNA"/>
</dbReference>
<dbReference type="RefSeq" id="WP_320423907.1">
    <property type="nucleotide sequence ID" value="NZ_JAXCLA010000005.1"/>
</dbReference>